<dbReference type="SUPFAM" id="SSF51905">
    <property type="entry name" value="FAD/NAD(P)-binding domain"/>
    <property type="match status" value="1"/>
</dbReference>
<keyword evidence="4" id="KW-1185">Reference proteome</keyword>
<dbReference type="GO" id="GO:0005737">
    <property type="term" value="C:cytoplasm"/>
    <property type="evidence" value="ECO:0007669"/>
    <property type="project" value="TreeGrafter"/>
</dbReference>
<dbReference type="AlphaFoldDB" id="A0A1L3SWI8"/>
<dbReference type="EMBL" id="CP018171">
    <property type="protein sequence ID" value="APH73711.1"/>
    <property type="molecule type" value="Genomic_DNA"/>
</dbReference>
<keyword evidence="1" id="KW-0560">Oxidoreductase</keyword>
<dbReference type="PANTHER" id="PTHR13847">
    <property type="entry name" value="SARCOSINE DEHYDROGENASE-RELATED"/>
    <property type="match status" value="1"/>
</dbReference>
<dbReference type="Gene3D" id="3.30.9.10">
    <property type="entry name" value="D-Amino Acid Oxidase, subunit A, domain 2"/>
    <property type="match status" value="1"/>
</dbReference>
<evidence type="ECO:0000313" key="3">
    <source>
        <dbReference type="EMBL" id="APH73711.1"/>
    </source>
</evidence>
<dbReference type="OrthoDB" id="311718at2"/>
<name>A0A1L3SWI8_9HYPH</name>
<evidence type="ECO:0000313" key="4">
    <source>
        <dbReference type="Proteomes" id="UP000182840"/>
    </source>
</evidence>
<dbReference type="KEGG" id="meso:BSQ44_21740"/>
<evidence type="ECO:0000259" key="2">
    <source>
        <dbReference type="Pfam" id="PF01266"/>
    </source>
</evidence>
<dbReference type="GO" id="GO:0016491">
    <property type="term" value="F:oxidoreductase activity"/>
    <property type="evidence" value="ECO:0007669"/>
    <property type="project" value="UniProtKB-KW"/>
</dbReference>
<dbReference type="PANTHER" id="PTHR13847:SF201">
    <property type="entry name" value="PUTATIBE OXIDOREDUCTASE"/>
    <property type="match status" value="1"/>
</dbReference>
<protein>
    <submittedName>
        <fullName evidence="3">FAD-dependent oxidoreductase</fullName>
    </submittedName>
</protein>
<sequence length="404" mass="43325">MSRKLDLRTGRAVWTAYRAAAIPVTPLTRDVKTDVAIVGMGISAAMMADSLTDAGLSVVLIDRRGPMLGSTAATTALVQFEIDQPLTTLTKKIGKDRAERAWRRSRLAVANLSARVQELGIDCRTTERPSLYLAGNLLAPQALREEGLQRNRAGLRSAYLTAGELKDRFGLDRKGALLSHGNYALDPRRLTAGFLLAAIDRGARVYAPAEATGFESHRDGVTISTRDGPSISAGAAVMATGYELADFVPKDHHSVISTYAIATRPQPRAIWPEAALIWEASDPYLYLRATHDGRVICGGEDEELTDEERRDSLLADKTARITEKLGRLLPGIDTTPEFAWAGAFGTTPSGLPLIGPVPGKRGFHAVMGYGGNGITFSRIAAEVVTASLTGGADRDADLFALDRA</sequence>
<dbReference type="InterPro" id="IPR036188">
    <property type="entry name" value="FAD/NAD-bd_sf"/>
</dbReference>
<organism evidence="3 4">
    <name type="scientific">Aquibium oceanicum</name>
    <dbReference type="NCBI Taxonomy" id="1670800"/>
    <lineage>
        <taxon>Bacteria</taxon>
        <taxon>Pseudomonadati</taxon>
        <taxon>Pseudomonadota</taxon>
        <taxon>Alphaproteobacteria</taxon>
        <taxon>Hyphomicrobiales</taxon>
        <taxon>Phyllobacteriaceae</taxon>
        <taxon>Aquibium</taxon>
    </lineage>
</organism>
<dbReference type="STRING" id="1670800.BSQ44_21740"/>
<evidence type="ECO:0000256" key="1">
    <source>
        <dbReference type="ARBA" id="ARBA00023002"/>
    </source>
</evidence>
<dbReference type="RefSeq" id="WP_072607175.1">
    <property type="nucleotide sequence ID" value="NZ_CP018171.1"/>
</dbReference>
<feature type="domain" description="FAD dependent oxidoreductase" evidence="2">
    <location>
        <begin position="34"/>
        <end position="385"/>
    </location>
</feature>
<dbReference type="InterPro" id="IPR006076">
    <property type="entry name" value="FAD-dep_OxRdtase"/>
</dbReference>
<proteinExistence type="predicted"/>
<dbReference type="Proteomes" id="UP000182840">
    <property type="component" value="Chromosome"/>
</dbReference>
<reference evidence="4" key="1">
    <citation type="submission" date="2016-11" db="EMBL/GenBank/DDBJ databases">
        <title>Mesorhizobium oceanicum sp. nov., isolated from deep seawater in South China Sea.</title>
        <authorList>
            <person name="Fu G.-Y."/>
        </authorList>
    </citation>
    <scope>NUCLEOTIDE SEQUENCE [LARGE SCALE GENOMIC DNA]</scope>
    <source>
        <strain evidence="4">B7</strain>
    </source>
</reference>
<dbReference type="Gene3D" id="3.50.50.60">
    <property type="entry name" value="FAD/NAD(P)-binding domain"/>
    <property type="match status" value="1"/>
</dbReference>
<accession>A0A1L3SWI8</accession>
<dbReference type="Pfam" id="PF01266">
    <property type="entry name" value="DAO"/>
    <property type="match status" value="1"/>
</dbReference>
<gene>
    <name evidence="3" type="ORF">BSQ44_21740</name>
</gene>